<gene>
    <name evidence="1" type="ORF">CJD36_015065</name>
</gene>
<dbReference type="EMBL" id="PPSL01000004">
    <property type="protein sequence ID" value="PQJ10017.1"/>
    <property type="molecule type" value="Genomic_DNA"/>
</dbReference>
<keyword evidence="2" id="KW-1185">Reference proteome</keyword>
<accession>A0A2S7STR4</accession>
<dbReference type="InterPro" id="IPR025459">
    <property type="entry name" value="DUF4279"/>
</dbReference>
<protein>
    <recommendedName>
        <fullName evidence="3">DUF4279 domain-containing protein</fullName>
    </recommendedName>
</protein>
<comment type="caution">
    <text evidence="1">The sequence shown here is derived from an EMBL/GenBank/DDBJ whole genome shotgun (WGS) entry which is preliminary data.</text>
</comment>
<dbReference type="AlphaFoldDB" id="A0A2S7STR4"/>
<evidence type="ECO:0000313" key="2">
    <source>
        <dbReference type="Proteomes" id="UP000239872"/>
    </source>
</evidence>
<evidence type="ECO:0000313" key="1">
    <source>
        <dbReference type="EMBL" id="PQJ10017.1"/>
    </source>
</evidence>
<organism evidence="1 2">
    <name type="scientific">Flavipsychrobacter stenotrophus</name>
    <dbReference type="NCBI Taxonomy" id="2077091"/>
    <lineage>
        <taxon>Bacteria</taxon>
        <taxon>Pseudomonadati</taxon>
        <taxon>Bacteroidota</taxon>
        <taxon>Chitinophagia</taxon>
        <taxon>Chitinophagales</taxon>
        <taxon>Chitinophagaceae</taxon>
        <taxon>Flavipsychrobacter</taxon>
    </lineage>
</organism>
<dbReference type="Proteomes" id="UP000239872">
    <property type="component" value="Unassembled WGS sequence"/>
</dbReference>
<evidence type="ECO:0008006" key="3">
    <source>
        <dbReference type="Google" id="ProtNLM"/>
    </source>
</evidence>
<name>A0A2S7STR4_9BACT</name>
<proteinExistence type="predicted"/>
<reference evidence="1 2" key="1">
    <citation type="submission" date="2018-01" db="EMBL/GenBank/DDBJ databases">
        <title>A novel member of the phylum Bacteroidetes isolated from glacier ice.</title>
        <authorList>
            <person name="Liu Q."/>
            <person name="Xin Y.-H."/>
        </authorList>
    </citation>
    <scope>NUCLEOTIDE SEQUENCE [LARGE SCALE GENOMIC DNA]</scope>
    <source>
        <strain evidence="1 2">RB1R16</strain>
    </source>
</reference>
<dbReference type="Pfam" id="PF14106">
    <property type="entry name" value="DUF4279"/>
    <property type="match status" value="1"/>
</dbReference>
<sequence length="239" mass="26887">MEFAVLLAIRYIYAMHNENSDIQQYIEIAIQEALDPTFEMTRLYLENNELELVNGLPKVERIDTDLPNGLAAVYLKFREGFFLQVNLTRKPEIAVEYVWVESSNAISLTAVSEKKKFDDLAKCLSLSPLKGWSKGDKKQTGDSNYIFTSVSYESAISNAYDMEAKLKLLLTELETDTEGVLKLTQCSTAHISICRRQFVSGSAGVHFDAETINRLSKLNLSLDIDTIIVGKPVTEDLDD</sequence>